<keyword evidence="4 6" id="KW-1133">Transmembrane helix</keyword>
<dbReference type="EMBL" id="CP076361">
    <property type="protein sequence ID" value="QWK92054.1"/>
    <property type="molecule type" value="Genomic_DNA"/>
</dbReference>
<dbReference type="InterPro" id="IPR004477">
    <property type="entry name" value="ComEC_N"/>
</dbReference>
<feature type="transmembrane region" description="Helical" evidence="6">
    <location>
        <begin position="492"/>
        <end position="508"/>
    </location>
</feature>
<dbReference type="Pfam" id="PF03772">
    <property type="entry name" value="Competence"/>
    <property type="match status" value="1"/>
</dbReference>
<dbReference type="Proteomes" id="UP000679352">
    <property type="component" value="Chromosome"/>
</dbReference>
<dbReference type="Pfam" id="PF13567">
    <property type="entry name" value="DUF4131"/>
    <property type="match status" value="1"/>
</dbReference>
<comment type="subcellular location">
    <subcellularLocation>
        <location evidence="1">Cell membrane</location>
        <topology evidence="1">Multi-pass membrane protein</topology>
    </subcellularLocation>
</comment>
<evidence type="ECO:0000256" key="6">
    <source>
        <dbReference type="SAM" id="Phobius"/>
    </source>
</evidence>
<proteinExistence type="predicted"/>
<feature type="transmembrane region" description="Helical" evidence="6">
    <location>
        <begin position="273"/>
        <end position="295"/>
    </location>
</feature>
<gene>
    <name evidence="9" type="ORF">KM031_14430</name>
</gene>
<feature type="transmembrane region" description="Helical" evidence="6">
    <location>
        <begin position="316"/>
        <end position="333"/>
    </location>
</feature>
<feature type="transmembrane region" description="Helical" evidence="6">
    <location>
        <begin position="339"/>
        <end position="358"/>
    </location>
</feature>
<evidence type="ECO:0000259" key="7">
    <source>
        <dbReference type="Pfam" id="PF03772"/>
    </source>
</evidence>
<evidence type="ECO:0000313" key="9">
    <source>
        <dbReference type="EMBL" id="QWK92054.1"/>
    </source>
</evidence>
<evidence type="ECO:0000313" key="10">
    <source>
        <dbReference type="Proteomes" id="UP000679352"/>
    </source>
</evidence>
<feature type="transmembrane region" description="Helical" evidence="6">
    <location>
        <begin position="17"/>
        <end position="36"/>
    </location>
</feature>
<organism evidence="9 10">
    <name type="scientific">Gemmobacter fulvus</name>
    <dbReference type="NCBI Taxonomy" id="2840474"/>
    <lineage>
        <taxon>Bacteria</taxon>
        <taxon>Pseudomonadati</taxon>
        <taxon>Pseudomonadota</taxon>
        <taxon>Alphaproteobacteria</taxon>
        <taxon>Rhodobacterales</taxon>
        <taxon>Paracoccaceae</taxon>
        <taxon>Gemmobacter</taxon>
    </lineage>
</organism>
<dbReference type="InterPro" id="IPR052159">
    <property type="entry name" value="Competence_DNA_uptake"/>
</dbReference>
<feature type="transmembrane region" description="Helical" evidence="6">
    <location>
        <begin position="370"/>
        <end position="392"/>
    </location>
</feature>
<evidence type="ECO:0000256" key="1">
    <source>
        <dbReference type="ARBA" id="ARBA00004651"/>
    </source>
</evidence>
<protein>
    <submittedName>
        <fullName evidence="9">ComEC family competence protein</fullName>
    </submittedName>
</protein>
<keyword evidence="2" id="KW-1003">Cell membrane</keyword>
<feature type="domain" description="DUF4131" evidence="8">
    <location>
        <begin position="19"/>
        <end position="171"/>
    </location>
</feature>
<keyword evidence="5 6" id="KW-0472">Membrane</keyword>
<dbReference type="InterPro" id="IPR025405">
    <property type="entry name" value="DUF4131"/>
</dbReference>
<feature type="domain" description="ComEC/Rec2-related protein" evidence="7">
    <location>
        <begin position="212"/>
        <end position="487"/>
    </location>
</feature>
<dbReference type="KEGG" id="gfu:KM031_14430"/>
<evidence type="ECO:0000256" key="4">
    <source>
        <dbReference type="ARBA" id="ARBA00022989"/>
    </source>
</evidence>
<sequence>MGLGIGGWFSLANEPGATVYLAAAAVLLCAALLWWLGPEVAHPLWVATGCVALGLLLAGARAHSVAAPVLSFRYYGPVQGRVIDIDRSQSDALRLTLDQVVLEAVPPDRTPQKVRVALHAPQPHLRPEPGQVVQLTGHLAAPEGPPEPGGFDFQRMAWFQRLGAVGYSRTPVLLLDEPLPNAQRVNRLRARLSAGVQAAIPGDAGAFASGVMTGDRSGLSLQAVQDLRASSLAHLLAISGMNMAFLVGFVFALCRTGLALVPPLALRVNAKKIAAVISFGVAWFYLLLSGANVATERAFIMVAVMLGAVLLDRRALSLRSVAISAVILLALRPESLLDPGFQMSFAATTALIAGFGALEGGVMRGRVPRWALPVFTLILSSALAGVATAPYGAAHFNRIADFGFVANLLTVPVMGAVVMPAGALAALLAPFGLAALPLWLMGLGCDWILFVAHVVAGWEGAVTAVPTPGPWVLPLVTLGGIWLAVWRGYGRLVGVAPILIALGLWTQATRPDLLVAPDAALIGLATEAGRVLSAPKGAGFAAQSWLENDGDLADQPTAAARSGMAGTVGNQTFRIGAWQVVYLKGKAATERLPAACANADLVIIAADGEAAPKGCQVIDPAFLKQTGGLALWQIKGSTALRLDPVRQGHRLWQGRARPILQSVQLDKTPRVLAAAQ</sequence>
<feature type="transmembrane region" description="Helical" evidence="6">
    <location>
        <begin position="436"/>
        <end position="456"/>
    </location>
</feature>
<dbReference type="AlphaFoldDB" id="A0A975P9C1"/>
<evidence type="ECO:0000256" key="5">
    <source>
        <dbReference type="ARBA" id="ARBA00023136"/>
    </source>
</evidence>
<dbReference type="NCBIfam" id="TIGR00360">
    <property type="entry name" value="ComEC_N-term"/>
    <property type="match status" value="1"/>
</dbReference>
<accession>A0A975P9C1</accession>
<keyword evidence="10" id="KW-1185">Reference proteome</keyword>
<feature type="transmembrane region" description="Helical" evidence="6">
    <location>
        <begin position="404"/>
        <end position="429"/>
    </location>
</feature>
<keyword evidence="3 6" id="KW-0812">Transmembrane</keyword>
<evidence type="ECO:0000256" key="3">
    <source>
        <dbReference type="ARBA" id="ARBA00022692"/>
    </source>
</evidence>
<dbReference type="GO" id="GO:0005886">
    <property type="term" value="C:plasma membrane"/>
    <property type="evidence" value="ECO:0007669"/>
    <property type="project" value="UniProtKB-SubCell"/>
</dbReference>
<feature type="transmembrane region" description="Helical" evidence="6">
    <location>
        <begin position="468"/>
        <end position="485"/>
    </location>
</feature>
<name>A0A975P9C1_9RHOB</name>
<evidence type="ECO:0000259" key="8">
    <source>
        <dbReference type="Pfam" id="PF13567"/>
    </source>
</evidence>
<feature type="transmembrane region" description="Helical" evidence="6">
    <location>
        <begin position="232"/>
        <end position="253"/>
    </location>
</feature>
<reference evidence="9" key="1">
    <citation type="submission" date="2021-06" db="EMBL/GenBank/DDBJ databases">
        <title>Direct submission.</title>
        <authorList>
            <person name="Lee C.-S."/>
            <person name="Jin L."/>
        </authorList>
    </citation>
    <scope>NUCLEOTIDE SEQUENCE</scope>
    <source>
        <strain evidence="9">Con5</strain>
    </source>
</reference>
<dbReference type="PANTHER" id="PTHR30619">
    <property type="entry name" value="DNA INTERNALIZATION/COMPETENCE PROTEIN COMEC/REC2"/>
    <property type="match status" value="1"/>
</dbReference>
<dbReference type="PANTHER" id="PTHR30619:SF1">
    <property type="entry name" value="RECOMBINATION PROTEIN 2"/>
    <property type="match status" value="1"/>
</dbReference>
<evidence type="ECO:0000256" key="2">
    <source>
        <dbReference type="ARBA" id="ARBA00022475"/>
    </source>
</evidence>